<evidence type="ECO:0000256" key="7">
    <source>
        <dbReference type="ARBA" id="ARBA00022692"/>
    </source>
</evidence>
<evidence type="ECO:0000256" key="11">
    <source>
        <dbReference type="SAM" id="Phobius"/>
    </source>
</evidence>
<dbReference type="Pfam" id="PF01203">
    <property type="entry name" value="T2SSN"/>
    <property type="match status" value="1"/>
</dbReference>
<dbReference type="GO" id="GO:0005886">
    <property type="term" value="C:plasma membrane"/>
    <property type="evidence" value="ECO:0007669"/>
    <property type="project" value="UniProtKB-SubCell"/>
</dbReference>
<evidence type="ECO:0000256" key="4">
    <source>
        <dbReference type="ARBA" id="ARBA00022448"/>
    </source>
</evidence>
<dbReference type="RefSeq" id="WP_126841791.1">
    <property type="nucleotide sequence ID" value="NZ_PIQH01000005.1"/>
</dbReference>
<sequence length="250" mass="27520">MKRWQWITSAILVYLLALLVFIPAQLIYWLPLPKSISVTGVSGTLWNGEATQVVVAGREFRQLQWQLNPAYLVTGELGLELRLPAFSNPRISGNLSATLGMSELSVSELNARGELAELLALGQVHLPLASQGQWRLSISNYQVSAPSLQHWCDTLRGTGEGRSIQTQVNGRWLQLGTYPVSLSCKQGSVQLAMNGDNVLGLQLDADLNAQRVRLQGSLKPKAAAPIEVRELLKSMGNPDREGRYPFNFSL</sequence>
<dbReference type="EMBL" id="PIQH01000005">
    <property type="protein sequence ID" value="RUO80292.1"/>
    <property type="molecule type" value="Genomic_DNA"/>
</dbReference>
<keyword evidence="4" id="KW-0813">Transport</keyword>
<evidence type="ECO:0000256" key="8">
    <source>
        <dbReference type="ARBA" id="ARBA00022927"/>
    </source>
</evidence>
<comment type="similarity">
    <text evidence="2">Belongs to the GSP N family.</text>
</comment>
<dbReference type="GO" id="GO:0015628">
    <property type="term" value="P:protein secretion by the type II secretion system"/>
    <property type="evidence" value="ECO:0007669"/>
    <property type="project" value="InterPro"/>
</dbReference>
<protein>
    <recommendedName>
        <fullName evidence="3">Type II secretion system protein N</fullName>
    </recommendedName>
    <alternativeName>
        <fullName evidence="10">General secretion pathway protein N</fullName>
    </alternativeName>
</protein>
<dbReference type="GO" id="GO:0015627">
    <property type="term" value="C:type II protein secretion system complex"/>
    <property type="evidence" value="ECO:0007669"/>
    <property type="project" value="InterPro"/>
</dbReference>
<keyword evidence="13" id="KW-1185">Reference proteome</keyword>
<feature type="transmembrane region" description="Helical" evidence="11">
    <location>
        <begin position="12"/>
        <end position="30"/>
    </location>
</feature>
<keyword evidence="11" id="KW-1133">Transmembrane helix</keyword>
<evidence type="ECO:0000256" key="10">
    <source>
        <dbReference type="ARBA" id="ARBA00030772"/>
    </source>
</evidence>
<evidence type="ECO:0000256" key="6">
    <source>
        <dbReference type="ARBA" id="ARBA00022519"/>
    </source>
</evidence>
<evidence type="ECO:0000256" key="9">
    <source>
        <dbReference type="ARBA" id="ARBA00023136"/>
    </source>
</evidence>
<evidence type="ECO:0000256" key="5">
    <source>
        <dbReference type="ARBA" id="ARBA00022475"/>
    </source>
</evidence>
<comment type="subcellular location">
    <subcellularLocation>
        <location evidence="1">Cell inner membrane</location>
    </subcellularLocation>
</comment>
<evidence type="ECO:0000256" key="1">
    <source>
        <dbReference type="ARBA" id="ARBA00004533"/>
    </source>
</evidence>
<reference evidence="12 13" key="1">
    <citation type="journal article" date="2011" name="Front. Microbiol.">
        <title>Genomic signatures of strain selection and enhancement in Bacillus atrophaeus var. globigii, a historical biowarfare simulant.</title>
        <authorList>
            <person name="Gibbons H.S."/>
            <person name="Broomall S.M."/>
            <person name="McNew L.A."/>
            <person name="Daligault H."/>
            <person name="Chapman C."/>
            <person name="Bruce D."/>
            <person name="Karavis M."/>
            <person name="Krepps M."/>
            <person name="McGregor P.A."/>
            <person name="Hong C."/>
            <person name="Park K.H."/>
            <person name="Akmal A."/>
            <person name="Feldman A."/>
            <person name="Lin J.S."/>
            <person name="Chang W.E."/>
            <person name="Higgs B.W."/>
            <person name="Demirev P."/>
            <person name="Lindquist J."/>
            <person name="Liem A."/>
            <person name="Fochler E."/>
            <person name="Read T.D."/>
            <person name="Tapia R."/>
            <person name="Johnson S."/>
            <person name="Bishop-Lilly K.A."/>
            <person name="Detter C."/>
            <person name="Han C."/>
            <person name="Sozhamannan S."/>
            <person name="Rosenzweig C.N."/>
            <person name="Skowronski E.W."/>
        </authorList>
    </citation>
    <scope>NUCLEOTIDE SEQUENCE [LARGE SCALE GENOMIC DNA]</scope>
    <source>
        <strain evidence="12 13">CC-PW-9</strain>
    </source>
</reference>
<dbReference type="AlphaFoldDB" id="A0A432ZR16"/>
<keyword evidence="8" id="KW-0653">Protein transport</keyword>
<evidence type="ECO:0000256" key="3">
    <source>
        <dbReference type="ARBA" id="ARBA00021563"/>
    </source>
</evidence>
<organism evidence="12 13">
    <name type="scientific">Idiomarina tyrosinivorans</name>
    <dbReference type="NCBI Taxonomy" id="1445662"/>
    <lineage>
        <taxon>Bacteria</taxon>
        <taxon>Pseudomonadati</taxon>
        <taxon>Pseudomonadota</taxon>
        <taxon>Gammaproteobacteria</taxon>
        <taxon>Alteromonadales</taxon>
        <taxon>Idiomarinaceae</taxon>
        <taxon>Idiomarina</taxon>
    </lineage>
</organism>
<comment type="caution">
    <text evidence="12">The sequence shown here is derived from an EMBL/GenBank/DDBJ whole genome shotgun (WGS) entry which is preliminary data.</text>
</comment>
<evidence type="ECO:0000313" key="13">
    <source>
        <dbReference type="Proteomes" id="UP000287996"/>
    </source>
</evidence>
<keyword evidence="6" id="KW-0997">Cell inner membrane</keyword>
<proteinExistence type="inferred from homology"/>
<keyword evidence="9 11" id="KW-0472">Membrane</keyword>
<evidence type="ECO:0000313" key="12">
    <source>
        <dbReference type="EMBL" id="RUO80292.1"/>
    </source>
</evidence>
<accession>A0A432ZR16</accession>
<name>A0A432ZR16_9GAMM</name>
<dbReference type="InterPro" id="IPR022792">
    <property type="entry name" value="T2SS_protein-GspN"/>
</dbReference>
<evidence type="ECO:0000256" key="2">
    <source>
        <dbReference type="ARBA" id="ARBA00007208"/>
    </source>
</evidence>
<dbReference type="OrthoDB" id="6118198at2"/>
<keyword evidence="7 11" id="KW-0812">Transmembrane</keyword>
<dbReference type="Proteomes" id="UP000287996">
    <property type="component" value="Unassembled WGS sequence"/>
</dbReference>
<gene>
    <name evidence="12" type="ORF">CWI84_06585</name>
</gene>
<keyword evidence="5" id="KW-1003">Cell membrane</keyword>